<dbReference type="EMBL" id="JAYGGQ010000005">
    <property type="protein sequence ID" value="MEA5454846.1"/>
    <property type="molecule type" value="Genomic_DNA"/>
</dbReference>
<dbReference type="RefSeq" id="WP_323278690.1">
    <property type="nucleotide sequence ID" value="NZ_JAYGGQ010000005.1"/>
</dbReference>
<comment type="caution">
    <text evidence="1">The sequence shown here is derived from an EMBL/GenBank/DDBJ whole genome shotgun (WGS) entry which is preliminary data.</text>
</comment>
<evidence type="ECO:0000313" key="1">
    <source>
        <dbReference type="EMBL" id="MEA5454846.1"/>
    </source>
</evidence>
<reference evidence="1 2" key="1">
    <citation type="submission" date="2023-12" db="EMBL/GenBank/DDBJ databases">
        <title>Sinomonas terricola sp. nov, isolated from litchi orchard soil in Guangdong, PR China.</title>
        <authorList>
            <person name="Jiaxin W."/>
            <person name="Yang Z."/>
            <person name="Honghui Z."/>
        </authorList>
    </citation>
    <scope>NUCLEOTIDE SEQUENCE [LARGE SCALE GENOMIC DNA]</scope>
    <source>
        <strain evidence="1 2">JGH33</strain>
    </source>
</reference>
<protein>
    <submittedName>
        <fullName evidence="1">Uncharacterized protein</fullName>
    </submittedName>
</protein>
<gene>
    <name evidence="1" type="ORF">SPF06_08945</name>
</gene>
<dbReference type="Proteomes" id="UP001304769">
    <property type="component" value="Unassembled WGS sequence"/>
</dbReference>
<evidence type="ECO:0000313" key="2">
    <source>
        <dbReference type="Proteomes" id="UP001304769"/>
    </source>
</evidence>
<proteinExistence type="predicted"/>
<name>A0ABU5T5A3_9MICC</name>
<organism evidence="1 2">
    <name type="scientific">Sinomonas terricola</name>
    <dbReference type="NCBI Taxonomy" id="3110330"/>
    <lineage>
        <taxon>Bacteria</taxon>
        <taxon>Bacillati</taxon>
        <taxon>Actinomycetota</taxon>
        <taxon>Actinomycetes</taxon>
        <taxon>Micrococcales</taxon>
        <taxon>Micrococcaceae</taxon>
        <taxon>Sinomonas</taxon>
    </lineage>
</organism>
<accession>A0ABU5T5A3</accession>
<keyword evidence="2" id="KW-1185">Reference proteome</keyword>
<sequence>MAEEPTGRHELDELIAGAAALGALAGNEEVFRAAVDAFRAEDGESMAGLLARHQLAEQCEIICRWLRSKETVLLCLELAGPPTEEVSGDAFGFAQVVAKIAADEELIELLARAVTERSRESWDELVKQADAARFSHELCHWASAVHYRLVCEVVCNPKPVVARQSLVAELGAAGRAIGALAADRELFAEAEKAVIADRCLGLQDVLERAALGPWCRLVCEWFCSWRCFLRCIELCRRFPLAAPESPIGEMLEFARATAALPQAGIERLAAAALRGDAELVGELAKEFGYERFCLQFCHWVCLLRCTRFCFCVCPPRNLGIFTKIGALHYATDVHSAAGNTGLTVADARAFYSTLRLNGGLSLVDGAPLVEYRFETVNTNSDGSTLADGTPILPTSWQPVVPAQIAATEIGVFERPIAGPPFFEEIRVVVNGTNPADYNITPSPDGWIKVPPMFPVPPMVPVPDPNWRFYPGDALINFMTTTLPYTASVDETGVVAGASANAPLMTDVHYGIRMRLRNQGTSGSGAEAGTCPHIAINNTLYNNVSHHPYWPGGLFGASNELAVSDIGIEELRVNPCSTLSDSLTVKFTAAHSHLGSVSAELQGPGGPFAFTLVPDAGSTAGQNLYGNAVPAGGWSFGSLAPCAYLLSLSVEVLLTTGDSVPYPPLTDYIAFCKK</sequence>